<keyword evidence="3" id="KW-1133">Transmembrane helix</keyword>
<dbReference type="AlphaFoldDB" id="A0A6N7J1J5"/>
<dbReference type="EC" id="3.1.4.-" evidence="1"/>
<evidence type="ECO:0000259" key="4">
    <source>
        <dbReference type="Pfam" id="PF01368"/>
    </source>
</evidence>
<accession>A0A6N7J1J5</accession>
<comment type="caution">
    <text evidence="6">The sequence shown here is derived from an EMBL/GenBank/DDBJ whole genome shotgun (WGS) entry which is preliminary data.</text>
</comment>
<evidence type="ECO:0000313" key="7">
    <source>
        <dbReference type="Proteomes" id="UP000460257"/>
    </source>
</evidence>
<comment type="cofactor">
    <cofactor evidence="2">
        <name>Mn(2+)</name>
        <dbReference type="ChEBI" id="CHEBI:29035"/>
    </cofactor>
    <text evidence="2">For phosphodiesterase activity, probably binds 2 Mn(2+) per subunit.</text>
</comment>
<protein>
    <recommendedName>
        <fullName evidence="1">Cyclic-di-AMP phosphodiesterase</fullName>
        <ecNumber evidence="1">3.1.4.-</ecNumber>
    </recommendedName>
</protein>
<feature type="binding site" evidence="2">
    <location>
        <position position="446"/>
    </location>
    <ligand>
        <name>Mn(2+)</name>
        <dbReference type="ChEBI" id="CHEBI:29035"/>
        <label>2</label>
    </ligand>
</feature>
<dbReference type="InterPro" id="IPR038763">
    <property type="entry name" value="DHH_sf"/>
</dbReference>
<feature type="binding site" evidence="2">
    <location>
        <position position="470"/>
    </location>
    <ligand>
        <name>Mn(2+)</name>
        <dbReference type="ChEBI" id="CHEBI:29035"/>
        <label>2</label>
    </ligand>
</feature>
<dbReference type="SUPFAM" id="SSF64182">
    <property type="entry name" value="DHH phosphoesterases"/>
    <property type="match status" value="1"/>
</dbReference>
<dbReference type="InterPro" id="IPR051319">
    <property type="entry name" value="Oligoribo/pAp-PDE_c-di-AMP_PDE"/>
</dbReference>
<keyword evidence="3" id="KW-0812">Transmembrane</keyword>
<dbReference type="Gene3D" id="3.30.450.20">
    <property type="entry name" value="PAS domain"/>
    <property type="match status" value="1"/>
</dbReference>
<comment type="subcellular location">
    <subcellularLocation>
        <location evidence="1">Cell membrane</location>
    </subcellularLocation>
</comment>
<dbReference type="PANTHER" id="PTHR47618">
    <property type="entry name" value="BIFUNCTIONAL OLIGORIBONUCLEASE AND PAP PHOSPHATASE NRNA"/>
    <property type="match status" value="1"/>
</dbReference>
<evidence type="ECO:0000256" key="3">
    <source>
        <dbReference type="SAM" id="Phobius"/>
    </source>
</evidence>
<dbReference type="EMBL" id="VOGC01000007">
    <property type="protein sequence ID" value="MQN01953.1"/>
    <property type="molecule type" value="Genomic_DNA"/>
</dbReference>
<evidence type="ECO:0000313" key="6">
    <source>
        <dbReference type="EMBL" id="MQN01953.1"/>
    </source>
</evidence>
<dbReference type="InterPro" id="IPR001667">
    <property type="entry name" value="DDH_dom"/>
</dbReference>
<sequence>MDPMKKGYIRTYLMIPIYLIPLFIVATIVLYVNAGIKSGNVMLIVTICYSAVVTIAYLSEKKKITDEIIEFAAEYGTVQKQLLKNFQLPYAVLDENGRFMWMNESFSRSTQEDPSYKKSIANIFPELSREALEKIESEPVSIRVNHGDHVYDAVLQKMEFKPETEKNNSDFSIMLGGTLFSVMLFDETEYEKLKESFNDQKLISGLIYIDNYDEAIDSLDDDVKKSLIIAIIDRKIAKYFRQADAIIRKTDTDKYFIIFQQKYLKKLEENKFSVLEDVKNTKVGNDQEVTLSIGLGKDARTYSQSAEYARAAIDLALGRGGSQVVVKSRNHVSYYGVRGKEVEKTTRVKARVKAQALREMMETKDSVIVMGHQITDVDALGAAVGVYCAARELGKKCQIVLNTITTSLRPLVDKFTPAEGYPEDMFINSERAIELVNDNTLVMVVDTNRPSYTECPELLERSQSIVVFDHHRQGSERIENPLLSYIEPYASSACEMIAETLQYFSERMQLAPQEADCIYAGILIDTNNFMTKTGVRTFEAAAYLKRSGAEVTRVRKLLREDMATYKARAEVVRHAEVYRGSFAISVCQTDEVESPTIVGAQASNELLNIVGIKASFVITEYKGKIYVSARSIDEIDVQLIMERLGGGGHLNVAGAQLSGATVDEVKRKIKDILDAMIEEGEIRE</sequence>
<evidence type="ECO:0000256" key="2">
    <source>
        <dbReference type="PIRSR" id="PIRSR026583-50"/>
    </source>
</evidence>
<dbReference type="Gene3D" id="3.10.310.30">
    <property type="match status" value="1"/>
</dbReference>
<reference evidence="6" key="1">
    <citation type="journal article" date="2020" name="Appl. Environ. Microbiol.">
        <title>Medium-Chain Fatty Acid Synthesis by 'Candidatus Weimeria bifida' gen. nov., sp. nov., and 'Candidatus Pseudoramibacter fermentans' sp. nov.</title>
        <authorList>
            <person name="Scarborough M.J."/>
            <person name="Myers K.S."/>
            <person name="Donohue T.J."/>
            <person name="Noguera D.R."/>
        </authorList>
    </citation>
    <scope>NUCLEOTIDE SEQUENCE</scope>
    <source>
        <strain evidence="6">LCO1.1</strain>
    </source>
</reference>
<keyword evidence="1" id="KW-0378">Hydrolase</keyword>
<dbReference type="GO" id="GO:0003676">
    <property type="term" value="F:nucleic acid binding"/>
    <property type="evidence" value="ECO:0007669"/>
    <property type="project" value="UniProtKB-UniRule"/>
</dbReference>
<keyword evidence="1 3" id="KW-0472">Membrane</keyword>
<dbReference type="Pfam" id="PF02272">
    <property type="entry name" value="DHHA1"/>
    <property type="match status" value="1"/>
</dbReference>
<dbReference type="Pfam" id="PF01368">
    <property type="entry name" value="DHH"/>
    <property type="match status" value="1"/>
</dbReference>
<feature type="transmembrane region" description="Helical" evidence="3">
    <location>
        <begin position="12"/>
        <end position="32"/>
    </location>
</feature>
<comment type="similarity">
    <text evidence="1">Belongs to the GdpP/PdeA phosphodiesterase family.</text>
</comment>
<dbReference type="Proteomes" id="UP000460257">
    <property type="component" value="Unassembled WGS sequence"/>
</dbReference>
<dbReference type="Gene3D" id="3.90.1640.10">
    <property type="entry name" value="inorganic pyrophosphatase (n-terminal core)"/>
    <property type="match status" value="1"/>
</dbReference>
<feature type="binding site" evidence="2">
    <location>
        <position position="378"/>
    </location>
    <ligand>
        <name>Mn(2+)</name>
        <dbReference type="ChEBI" id="CHEBI:29035"/>
        <label>2</label>
    </ligand>
</feature>
<feature type="domain" description="DDH" evidence="4">
    <location>
        <begin position="367"/>
        <end position="522"/>
    </location>
</feature>
<evidence type="ECO:0000259" key="5">
    <source>
        <dbReference type="Pfam" id="PF02272"/>
    </source>
</evidence>
<dbReference type="PIRSF" id="PIRSF026583">
    <property type="entry name" value="YybT"/>
    <property type="match status" value="1"/>
</dbReference>
<evidence type="ECO:0000256" key="1">
    <source>
        <dbReference type="PIRNR" id="PIRNR026583"/>
    </source>
</evidence>
<gene>
    <name evidence="6" type="ORF">FRC54_08645</name>
</gene>
<dbReference type="Pfam" id="PF24898">
    <property type="entry name" value="GGDEF_GdpP"/>
    <property type="match status" value="1"/>
</dbReference>
<keyword evidence="1" id="KW-1003">Cell membrane</keyword>
<feature type="domain" description="DHHA1" evidence="5">
    <location>
        <begin position="600"/>
        <end position="673"/>
    </location>
</feature>
<dbReference type="InterPro" id="IPR014528">
    <property type="entry name" value="GdpP/PdeA"/>
</dbReference>
<comment type="catalytic activity">
    <reaction evidence="1">
        <text>3',3'-c-di-AMP + H2O = 5'-O-phosphonoadenylyl-(3'-&gt;5')-adenosine + H(+)</text>
        <dbReference type="Rhea" id="RHEA:54420"/>
        <dbReference type="ChEBI" id="CHEBI:15377"/>
        <dbReference type="ChEBI" id="CHEBI:15378"/>
        <dbReference type="ChEBI" id="CHEBI:71500"/>
        <dbReference type="ChEBI" id="CHEBI:138171"/>
    </reaction>
</comment>
<keyword evidence="2" id="KW-0464">Manganese</keyword>
<keyword evidence="2" id="KW-0479">Metal-binding</keyword>
<feature type="transmembrane region" description="Helical" evidence="3">
    <location>
        <begin position="38"/>
        <end position="58"/>
    </location>
</feature>
<dbReference type="GO" id="GO:0005886">
    <property type="term" value="C:plasma membrane"/>
    <property type="evidence" value="ECO:0007669"/>
    <property type="project" value="UniProtKB-SubCell"/>
</dbReference>
<feature type="binding site" evidence="2">
    <location>
        <position position="372"/>
    </location>
    <ligand>
        <name>Mn(2+)</name>
        <dbReference type="ChEBI" id="CHEBI:29035"/>
        <label>1</label>
    </ligand>
</feature>
<keyword evidence="7" id="KW-1185">Reference proteome</keyword>
<dbReference type="PANTHER" id="PTHR47618:SF2">
    <property type="entry name" value="CYCLIC-DI-AMP PHOSPHODIESTERASE GDPP"/>
    <property type="match status" value="1"/>
</dbReference>
<feature type="binding site" evidence="2">
    <location>
        <position position="376"/>
    </location>
    <ligand>
        <name>Mn(2+)</name>
        <dbReference type="ChEBI" id="CHEBI:29035"/>
        <label>1</label>
    </ligand>
</feature>
<proteinExistence type="inferred from homology"/>
<dbReference type="FunFam" id="3.90.1640.10:FF:000002">
    <property type="entry name" value="Cyclic-di-AMP phosphodiesterase"/>
    <property type="match status" value="1"/>
</dbReference>
<comment type="function">
    <text evidence="1">Has phosphodiesterase (PDE) activity against cyclic-di-AMP (c-di-AMP).</text>
</comment>
<dbReference type="InterPro" id="IPR003156">
    <property type="entry name" value="DHHA1_dom"/>
</dbReference>
<dbReference type="GO" id="GO:0046872">
    <property type="term" value="F:metal ion binding"/>
    <property type="evidence" value="ECO:0007669"/>
    <property type="project" value="UniProtKB-KW"/>
</dbReference>
<dbReference type="GO" id="GO:0016787">
    <property type="term" value="F:hydrolase activity"/>
    <property type="evidence" value="ECO:0007669"/>
    <property type="project" value="UniProtKB-UniRule"/>
</dbReference>
<organism evidence="6 7">
    <name type="scientific">Candidatus Weimeria bifida</name>
    <dbReference type="NCBI Taxonomy" id="2599074"/>
    <lineage>
        <taxon>Bacteria</taxon>
        <taxon>Bacillati</taxon>
        <taxon>Bacillota</taxon>
        <taxon>Clostridia</taxon>
        <taxon>Lachnospirales</taxon>
        <taxon>Lachnospiraceae</taxon>
        <taxon>Candidatus Weimeria</taxon>
    </lineage>
</organism>
<feature type="binding site" evidence="2">
    <location>
        <position position="446"/>
    </location>
    <ligand>
        <name>Mn(2+)</name>
        <dbReference type="ChEBI" id="CHEBI:29035"/>
        <label>1</label>
    </ligand>
</feature>
<name>A0A6N7J1J5_9FIRM</name>
<feature type="binding site" evidence="2">
    <location>
        <position position="525"/>
    </location>
    <ligand>
        <name>Mn(2+)</name>
        <dbReference type="ChEBI" id="CHEBI:29035"/>
        <label>2</label>
    </ligand>
</feature>